<dbReference type="InterPro" id="IPR020573">
    <property type="entry name" value="UDP_GlcNAc_AcTrfase_non-rep"/>
</dbReference>
<dbReference type="InterPro" id="IPR018357">
    <property type="entry name" value="Hexapep_transf_CS"/>
</dbReference>
<dbReference type="AlphaFoldDB" id="A0A1L3SSU6"/>
<dbReference type="HAMAP" id="MF_00523">
    <property type="entry name" value="LpxD"/>
    <property type="match status" value="1"/>
</dbReference>
<keyword evidence="6 7" id="KW-0012">Acyltransferase</keyword>
<reference evidence="10" key="1">
    <citation type="submission" date="2016-11" db="EMBL/GenBank/DDBJ databases">
        <title>Mesorhizobium oceanicum sp. nov., isolated from deep seawater in South China Sea.</title>
        <authorList>
            <person name="Fu G.-Y."/>
        </authorList>
    </citation>
    <scope>NUCLEOTIDE SEQUENCE [LARGE SCALE GENOMIC DNA]</scope>
    <source>
        <strain evidence="10">B7</strain>
    </source>
</reference>
<dbReference type="Proteomes" id="UP000182840">
    <property type="component" value="Chromosome"/>
</dbReference>
<dbReference type="InterPro" id="IPR007691">
    <property type="entry name" value="LpxD"/>
</dbReference>
<dbReference type="RefSeq" id="WP_072605477.1">
    <property type="nucleotide sequence ID" value="NZ_CP018171.1"/>
</dbReference>
<keyword evidence="2 7" id="KW-0441">Lipid A biosynthesis</keyword>
<feature type="active site" description="Proton acceptor" evidence="7">
    <location>
        <position position="257"/>
    </location>
</feature>
<dbReference type="Gene3D" id="2.160.10.10">
    <property type="entry name" value="Hexapeptide repeat proteins"/>
    <property type="match status" value="1"/>
</dbReference>
<evidence type="ECO:0000313" key="9">
    <source>
        <dbReference type="EMBL" id="APH72476.1"/>
    </source>
</evidence>
<comment type="similarity">
    <text evidence="7">Belongs to the transferase hexapeptide repeat family. LpxD subfamily.</text>
</comment>
<dbReference type="PANTHER" id="PTHR43378">
    <property type="entry name" value="UDP-3-O-ACYLGLUCOSAMINE N-ACYLTRANSFERASE"/>
    <property type="match status" value="1"/>
</dbReference>
<sequence>MAEPVFFSPARAISVGEAAAMIDGILLDPSTASRRIDGLAVAGEGGGGKLVFVDGKRNAAMMTGLSAAAVLCQPEIASLAPPGVAVITTKSPALAFARIGRELFPLATYPAAVTAETGVSEHAHVAEDALIEDGAIVEHSAVVGPRAEIGRDAVIGPGAIVGPDCRIGRQARIGANASILASLIGDRVVVHPGARIGQDGFRFIPGPAGLEKVPQIGRVIIQADVEIGANTTIDRGGLGDTVIGEGTKIDNQVQVGHNVRIGRHCAIAAHVGISGSVTLGDFVMLGGRVGISDHVAIGDRVQIAAGSGVMHDVPAGQRWAGFPAKLATDFFRETNVIKKLAADTRRKGPGT</sequence>
<dbReference type="Pfam" id="PF04613">
    <property type="entry name" value="LpxD"/>
    <property type="match status" value="1"/>
</dbReference>
<dbReference type="GO" id="GO:0016020">
    <property type="term" value="C:membrane"/>
    <property type="evidence" value="ECO:0007669"/>
    <property type="project" value="GOC"/>
</dbReference>
<evidence type="ECO:0000256" key="3">
    <source>
        <dbReference type="ARBA" id="ARBA00022679"/>
    </source>
</evidence>
<accession>A0A1L3SSU6</accession>
<dbReference type="GO" id="GO:0016410">
    <property type="term" value="F:N-acyltransferase activity"/>
    <property type="evidence" value="ECO:0007669"/>
    <property type="project" value="InterPro"/>
</dbReference>
<dbReference type="NCBIfam" id="NF002060">
    <property type="entry name" value="PRK00892.1"/>
    <property type="match status" value="1"/>
</dbReference>
<keyword evidence="5 7" id="KW-0443">Lipid metabolism</keyword>
<comment type="subunit">
    <text evidence="7">Homotrimer.</text>
</comment>
<dbReference type="UniPathway" id="UPA00973"/>
<evidence type="ECO:0000256" key="5">
    <source>
        <dbReference type="ARBA" id="ARBA00023098"/>
    </source>
</evidence>
<dbReference type="PANTHER" id="PTHR43378:SF2">
    <property type="entry name" value="UDP-3-O-ACYLGLUCOSAMINE N-ACYLTRANSFERASE 1, MITOCHONDRIAL-RELATED"/>
    <property type="match status" value="1"/>
</dbReference>
<organism evidence="9 10">
    <name type="scientific">Aquibium oceanicum</name>
    <dbReference type="NCBI Taxonomy" id="1670800"/>
    <lineage>
        <taxon>Bacteria</taxon>
        <taxon>Pseudomonadati</taxon>
        <taxon>Pseudomonadota</taxon>
        <taxon>Alphaproteobacteria</taxon>
        <taxon>Hyphomicrobiales</taxon>
        <taxon>Phyllobacteriaceae</taxon>
        <taxon>Aquibium</taxon>
    </lineage>
</organism>
<evidence type="ECO:0000256" key="7">
    <source>
        <dbReference type="HAMAP-Rule" id="MF_00523"/>
    </source>
</evidence>
<protein>
    <recommendedName>
        <fullName evidence="7">UDP-3-O-acylglucosamine N-acyltransferase</fullName>
        <ecNumber evidence="7">2.3.1.191</ecNumber>
    </recommendedName>
</protein>
<dbReference type="InterPro" id="IPR011004">
    <property type="entry name" value="Trimer_LpxA-like_sf"/>
</dbReference>
<evidence type="ECO:0000256" key="1">
    <source>
        <dbReference type="ARBA" id="ARBA00022516"/>
    </source>
</evidence>
<dbReference type="NCBIfam" id="TIGR01853">
    <property type="entry name" value="lipid_A_lpxD"/>
    <property type="match status" value="1"/>
</dbReference>
<keyword evidence="1 7" id="KW-0444">Lipid biosynthesis</keyword>
<comment type="catalytic activity">
    <reaction evidence="7">
        <text>a UDP-3-O-[(3R)-3-hydroxyacyl]-alpha-D-glucosamine + a (3R)-hydroxyacyl-[ACP] = a UDP-2-N,3-O-bis[(3R)-3-hydroxyacyl]-alpha-D-glucosamine + holo-[ACP] + H(+)</text>
        <dbReference type="Rhea" id="RHEA:53836"/>
        <dbReference type="Rhea" id="RHEA-COMP:9685"/>
        <dbReference type="Rhea" id="RHEA-COMP:9945"/>
        <dbReference type="ChEBI" id="CHEBI:15378"/>
        <dbReference type="ChEBI" id="CHEBI:64479"/>
        <dbReference type="ChEBI" id="CHEBI:78827"/>
        <dbReference type="ChEBI" id="CHEBI:137740"/>
        <dbReference type="ChEBI" id="CHEBI:137748"/>
        <dbReference type="EC" id="2.3.1.191"/>
    </reaction>
</comment>
<name>A0A1L3SSU6_9HYPH</name>
<dbReference type="GO" id="GO:0103118">
    <property type="term" value="F:UDP-3-O-[(3R)-3-hydroxyacyl]-glucosamine N-acyltransferase activity"/>
    <property type="evidence" value="ECO:0007669"/>
    <property type="project" value="UniProtKB-EC"/>
</dbReference>
<evidence type="ECO:0000256" key="4">
    <source>
        <dbReference type="ARBA" id="ARBA00022737"/>
    </source>
</evidence>
<dbReference type="KEGG" id="meso:BSQ44_14740"/>
<proteinExistence type="inferred from homology"/>
<comment type="pathway">
    <text evidence="7">Bacterial outer membrane biogenesis; LPS lipid A biosynthesis.</text>
</comment>
<feature type="domain" description="UDP-3-O-[3-hydroxymyristoyl] glucosamine N-acyltransferase non-repeat region" evidence="8">
    <location>
        <begin position="34"/>
        <end position="99"/>
    </location>
</feature>
<evidence type="ECO:0000256" key="6">
    <source>
        <dbReference type="ARBA" id="ARBA00023315"/>
    </source>
</evidence>
<dbReference type="EC" id="2.3.1.191" evidence="7"/>
<evidence type="ECO:0000256" key="2">
    <source>
        <dbReference type="ARBA" id="ARBA00022556"/>
    </source>
</evidence>
<dbReference type="InterPro" id="IPR001451">
    <property type="entry name" value="Hexapep"/>
</dbReference>
<gene>
    <name evidence="7" type="primary">lpxD</name>
    <name evidence="9" type="ORF">BSQ44_14740</name>
</gene>
<dbReference type="OrthoDB" id="9784739at2"/>
<evidence type="ECO:0000313" key="10">
    <source>
        <dbReference type="Proteomes" id="UP000182840"/>
    </source>
</evidence>
<evidence type="ECO:0000259" key="8">
    <source>
        <dbReference type="Pfam" id="PF04613"/>
    </source>
</evidence>
<dbReference type="SUPFAM" id="SSF51161">
    <property type="entry name" value="Trimeric LpxA-like enzymes"/>
    <property type="match status" value="1"/>
</dbReference>
<dbReference type="Gene3D" id="3.40.1390.10">
    <property type="entry name" value="MurE/MurF, N-terminal domain"/>
    <property type="match status" value="1"/>
</dbReference>
<dbReference type="STRING" id="1670800.BSQ44_14740"/>
<dbReference type="CDD" id="cd03352">
    <property type="entry name" value="LbH_LpxD"/>
    <property type="match status" value="1"/>
</dbReference>
<dbReference type="PROSITE" id="PS00101">
    <property type="entry name" value="HEXAPEP_TRANSFERASES"/>
    <property type="match status" value="1"/>
</dbReference>
<keyword evidence="4 7" id="KW-0677">Repeat</keyword>
<comment type="function">
    <text evidence="7">Catalyzes the N-acylation of UDP-3-O-acylglucosamine using 3-hydroxyacyl-ACP as the acyl donor. Is involved in the biosynthesis of lipid A, a phosphorylated glycolipid that anchors the lipopolysaccharide to the outer membrane of the cell.</text>
</comment>
<dbReference type="EMBL" id="CP018171">
    <property type="protein sequence ID" value="APH72476.1"/>
    <property type="molecule type" value="Genomic_DNA"/>
</dbReference>
<keyword evidence="3 7" id="KW-0808">Transferase</keyword>
<keyword evidence="10" id="KW-1185">Reference proteome</keyword>
<dbReference type="GO" id="GO:0009245">
    <property type="term" value="P:lipid A biosynthetic process"/>
    <property type="evidence" value="ECO:0007669"/>
    <property type="project" value="UniProtKB-UniRule"/>
</dbReference>
<dbReference type="Pfam" id="PF00132">
    <property type="entry name" value="Hexapep"/>
    <property type="match status" value="2"/>
</dbReference>